<reference evidence="2" key="1">
    <citation type="journal article" date="2023" name="Mol. Biol. Evol.">
        <title>Third-Generation Sequencing Reveals the Adaptive Role of the Epigenome in Three Deep-Sea Polychaetes.</title>
        <authorList>
            <person name="Perez M."/>
            <person name="Aroh O."/>
            <person name="Sun Y."/>
            <person name="Lan Y."/>
            <person name="Juniper S.K."/>
            <person name="Young C.R."/>
            <person name="Angers B."/>
            <person name="Qian P.Y."/>
        </authorList>
    </citation>
    <scope>NUCLEOTIDE SEQUENCE</scope>
    <source>
        <strain evidence="2">P08H-3</strain>
    </source>
</reference>
<name>A0AAD9IUX3_9ANNE</name>
<keyword evidence="3" id="KW-1185">Reference proteome</keyword>
<dbReference type="AlphaFoldDB" id="A0AAD9IUX3"/>
<accession>A0AAD9IUX3</accession>
<protein>
    <submittedName>
        <fullName evidence="2">Uncharacterized protein</fullName>
    </submittedName>
</protein>
<evidence type="ECO:0000313" key="2">
    <source>
        <dbReference type="EMBL" id="KAK2141154.1"/>
    </source>
</evidence>
<dbReference type="Proteomes" id="UP001208570">
    <property type="component" value="Unassembled WGS sequence"/>
</dbReference>
<feature type="region of interest" description="Disordered" evidence="1">
    <location>
        <begin position="35"/>
        <end position="54"/>
    </location>
</feature>
<gene>
    <name evidence="2" type="ORF">LSH36_1153g00006</name>
</gene>
<evidence type="ECO:0000313" key="3">
    <source>
        <dbReference type="Proteomes" id="UP001208570"/>
    </source>
</evidence>
<dbReference type="EMBL" id="JAODUP010001153">
    <property type="protein sequence ID" value="KAK2141154.1"/>
    <property type="molecule type" value="Genomic_DNA"/>
</dbReference>
<organism evidence="2 3">
    <name type="scientific">Paralvinella palmiformis</name>
    <dbReference type="NCBI Taxonomy" id="53620"/>
    <lineage>
        <taxon>Eukaryota</taxon>
        <taxon>Metazoa</taxon>
        <taxon>Spiralia</taxon>
        <taxon>Lophotrochozoa</taxon>
        <taxon>Annelida</taxon>
        <taxon>Polychaeta</taxon>
        <taxon>Sedentaria</taxon>
        <taxon>Canalipalpata</taxon>
        <taxon>Terebellida</taxon>
        <taxon>Terebelliformia</taxon>
        <taxon>Alvinellidae</taxon>
        <taxon>Paralvinella</taxon>
    </lineage>
</organism>
<sequence length="135" mass="15203">MDLSKKMDGQLDWQEFEEQLAAGKKIEDLLGLRDSSKISSDGNDTKDGTKEMPISQSSTYIDNLTIPVADGIMPLKFVYHISNYANMEKQTRKEDNFLLSWPILPLECVLPECSSAKAEQLIHKELGLKIKEGNN</sequence>
<proteinExistence type="predicted"/>
<evidence type="ECO:0000256" key="1">
    <source>
        <dbReference type="SAM" id="MobiDB-lite"/>
    </source>
</evidence>
<comment type="caution">
    <text evidence="2">The sequence shown here is derived from an EMBL/GenBank/DDBJ whole genome shotgun (WGS) entry which is preliminary data.</text>
</comment>